<organism evidence="1 2">
    <name type="scientific">Acropora cervicornis</name>
    <name type="common">Staghorn coral</name>
    <dbReference type="NCBI Taxonomy" id="6130"/>
    <lineage>
        <taxon>Eukaryota</taxon>
        <taxon>Metazoa</taxon>
        <taxon>Cnidaria</taxon>
        <taxon>Anthozoa</taxon>
        <taxon>Hexacorallia</taxon>
        <taxon>Scleractinia</taxon>
        <taxon>Astrocoeniina</taxon>
        <taxon>Acroporidae</taxon>
        <taxon>Acropora</taxon>
    </lineage>
</organism>
<evidence type="ECO:0000313" key="1">
    <source>
        <dbReference type="EMBL" id="KAK2554101.1"/>
    </source>
</evidence>
<dbReference type="InterPro" id="IPR050951">
    <property type="entry name" value="Retrovirus_Pol_polyprotein"/>
</dbReference>
<dbReference type="PANTHER" id="PTHR37984">
    <property type="entry name" value="PROTEIN CBG26694"/>
    <property type="match status" value="1"/>
</dbReference>
<comment type="caution">
    <text evidence="1">The sequence shown here is derived from an EMBL/GenBank/DDBJ whole genome shotgun (WGS) entry which is preliminary data.</text>
</comment>
<protein>
    <submittedName>
        <fullName evidence="1">Uncharacterized protein</fullName>
    </submittedName>
</protein>
<reference evidence="1" key="2">
    <citation type="journal article" date="2023" name="Science">
        <title>Genomic signatures of disease resistance in endangered staghorn corals.</title>
        <authorList>
            <person name="Vollmer S.V."/>
            <person name="Selwyn J.D."/>
            <person name="Despard B.A."/>
            <person name="Roesel C.L."/>
        </authorList>
    </citation>
    <scope>NUCLEOTIDE SEQUENCE</scope>
    <source>
        <strain evidence="1">K2</strain>
    </source>
</reference>
<keyword evidence="2" id="KW-1185">Reference proteome</keyword>
<gene>
    <name evidence="1" type="ORF">P5673_024447</name>
</gene>
<sequence length="159" mass="18738">MLLHLQKYNLKIVYELGRELFIADTLSRAFIPNEPNRRGEDMQEQEEYLIRAIQQIGMVELLPMTTNVLQIFERTERGNSLQKLKHVIRIDWPDTKEEVPPEIRNYFHLKEELTMQNGILFEANRVIVMAALRSYVLKKVPSSHIGVESCLRKARDILY</sequence>
<dbReference type="Proteomes" id="UP001249851">
    <property type="component" value="Unassembled WGS sequence"/>
</dbReference>
<dbReference type="AlphaFoldDB" id="A0AAD9UY22"/>
<name>A0AAD9UY22_ACRCE</name>
<dbReference type="EMBL" id="JARQWQ010000072">
    <property type="protein sequence ID" value="KAK2554101.1"/>
    <property type="molecule type" value="Genomic_DNA"/>
</dbReference>
<reference evidence="1" key="1">
    <citation type="journal article" date="2023" name="G3 (Bethesda)">
        <title>Whole genome assembly and annotation of the endangered Caribbean coral Acropora cervicornis.</title>
        <authorList>
            <person name="Selwyn J.D."/>
            <person name="Vollmer S.V."/>
        </authorList>
    </citation>
    <scope>NUCLEOTIDE SEQUENCE</scope>
    <source>
        <strain evidence="1">K2</strain>
    </source>
</reference>
<accession>A0AAD9UY22</accession>
<dbReference type="PANTHER" id="PTHR37984:SF8">
    <property type="entry name" value="CCHC-TYPE DOMAIN-CONTAINING PROTEIN"/>
    <property type="match status" value="1"/>
</dbReference>
<evidence type="ECO:0000313" key="2">
    <source>
        <dbReference type="Proteomes" id="UP001249851"/>
    </source>
</evidence>
<proteinExistence type="predicted"/>